<evidence type="ECO:0000313" key="3">
    <source>
        <dbReference type="EMBL" id="GEY57571.1"/>
    </source>
</evidence>
<feature type="region of interest" description="Disordered" evidence="2">
    <location>
        <begin position="1"/>
        <end position="22"/>
    </location>
</feature>
<evidence type="ECO:0000256" key="1">
    <source>
        <dbReference type="SAM" id="Coils"/>
    </source>
</evidence>
<dbReference type="EMBL" id="BKCJ010190287">
    <property type="protein sequence ID" value="GEY57571.1"/>
    <property type="molecule type" value="Genomic_DNA"/>
</dbReference>
<feature type="coiled-coil region" evidence="1">
    <location>
        <begin position="101"/>
        <end position="149"/>
    </location>
</feature>
<name>A0A699HN62_TANCI</name>
<sequence>MIVEQQVDEGADEVHDDDDVPAISVTAEGDVSAADDVVSTAVEEPSIPSPTPPTPPPQPLQDQPSTYQVQFTLPQSPQDQSQSPPHQPQPSHDAIISMDLLQNLLDTCTTLTRRVENLENDKIAQALEITKLKQRVKKLERRNKESKLQKLKKVGTTQRIEKFDDTVMDDVSKQGRMIADMDADVDVILEDAKEVVVEKSADVDESADVQWRQVESQAQIYQIDLEHANKVLSMQDDDVELAELQEVVEVVTTAKLITKVVIDASATITAAAPQLTTAAAPTLTTAPSAARRRKGVVIKDHQETATPSTIIHSESKFKDKGKGILRKQKEDNAMKRYQALKRKPQTEAQARKNMMIYLRNVVGFRMDYFKGMTYDDIRPIFKKKFNSNVAFPRKTKEQMDEEDIRALKRLSESQDDKTSKKQKLDEEVLVVDYEIYNEHNKPYFKIKRADGSHQLYLSFLSMLRNFDIEDLEALWRLVKERFATTKPKKFFDDFLLTTLGAMFEKPDIQAQI</sequence>
<keyword evidence="1" id="KW-0175">Coiled coil</keyword>
<reference evidence="3" key="1">
    <citation type="journal article" date="2019" name="Sci. Rep.">
        <title>Draft genome of Tanacetum cinerariifolium, the natural source of mosquito coil.</title>
        <authorList>
            <person name="Yamashiro T."/>
            <person name="Shiraishi A."/>
            <person name="Satake H."/>
            <person name="Nakayama K."/>
        </authorList>
    </citation>
    <scope>NUCLEOTIDE SEQUENCE</scope>
</reference>
<feature type="region of interest" description="Disordered" evidence="2">
    <location>
        <begin position="40"/>
        <end position="66"/>
    </location>
</feature>
<gene>
    <name evidence="3" type="ORF">Tci_429545</name>
</gene>
<organism evidence="3">
    <name type="scientific">Tanacetum cinerariifolium</name>
    <name type="common">Dalmatian daisy</name>
    <name type="synonym">Chrysanthemum cinerariifolium</name>
    <dbReference type="NCBI Taxonomy" id="118510"/>
    <lineage>
        <taxon>Eukaryota</taxon>
        <taxon>Viridiplantae</taxon>
        <taxon>Streptophyta</taxon>
        <taxon>Embryophyta</taxon>
        <taxon>Tracheophyta</taxon>
        <taxon>Spermatophyta</taxon>
        <taxon>Magnoliopsida</taxon>
        <taxon>eudicotyledons</taxon>
        <taxon>Gunneridae</taxon>
        <taxon>Pentapetalae</taxon>
        <taxon>asterids</taxon>
        <taxon>campanulids</taxon>
        <taxon>Asterales</taxon>
        <taxon>Asteraceae</taxon>
        <taxon>Asteroideae</taxon>
        <taxon>Anthemideae</taxon>
        <taxon>Anthemidinae</taxon>
        <taxon>Tanacetum</taxon>
    </lineage>
</organism>
<feature type="compositionally biased region" description="Acidic residues" evidence="2">
    <location>
        <begin position="1"/>
        <end position="20"/>
    </location>
</feature>
<feature type="compositionally biased region" description="Pro residues" evidence="2">
    <location>
        <begin position="47"/>
        <end position="59"/>
    </location>
</feature>
<comment type="caution">
    <text evidence="3">The sequence shown here is derived from an EMBL/GenBank/DDBJ whole genome shotgun (WGS) entry which is preliminary data.</text>
</comment>
<accession>A0A699HN62</accession>
<protein>
    <submittedName>
        <fullName evidence="3">Uncharacterized protein</fullName>
    </submittedName>
</protein>
<proteinExistence type="predicted"/>
<dbReference type="AlphaFoldDB" id="A0A699HN62"/>
<evidence type="ECO:0000256" key="2">
    <source>
        <dbReference type="SAM" id="MobiDB-lite"/>
    </source>
</evidence>